<reference evidence="3 4" key="1">
    <citation type="submission" date="2020-08" db="EMBL/GenBank/DDBJ databases">
        <title>Sequencing the genomes of 1000 actinobacteria strains.</title>
        <authorList>
            <person name="Klenk H.-P."/>
        </authorList>
    </citation>
    <scope>NUCLEOTIDE SEQUENCE [LARGE SCALE GENOMIC DNA]</scope>
    <source>
        <strain evidence="3 4">DSM 44551</strain>
    </source>
</reference>
<dbReference type="AlphaFoldDB" id="A0A7W8VGT7"/>
<dbReference type="EMBL" id="JACHDB010000002">
    <property type="protein sequence ID" value="MBB5435488.1"/>
    <property type="molecule type" value="Genomic_DNA"/>
</dbReference>
<feature type="compositionally biased region" description="Basic and acidic residues" evidence="1">
    <location>
        <begin position="107"/>
        <end position="123"/>
    </location>
</feature>
<name>A0A7W8VGT7_9ACTN</name>
<sequence>MATLLATIEHAVKKPVWDCRMCGQCVLHSTGFTCPMTCPKSLRNGPCGGVREDGSCEVVPSMRCVWLKAYTRAERLPGPFRSDFDELRAPVDNRLEGTSSWANLLTGRDRVTPDGWSAEEHRGSGGAPRPPEPPGAGPDPEEAELRTLGRGAPAEPAPGDPAAGKGAGRTGGAAAEAAR</sequence>
<protein>
    <recommendedName>
        <fullName evidence="2">Methylene-tetrahydrofolate reductase C-terminal-like domain-containing protein</fullName>
    </recommendedName>
</protein>
<keyword evidence="4" id="KW-1185">Reference proteome</keyword>
<evidence type="ECO:0000313" key="4">
    <source>
        <dbReference type="Proteomes" id="UP000572635"/>
    </source>
</evidence>
<feature type="compositionally biased region" description="Pro residues" evidence="1">
    <location>
        <begin position="128"/>
        <end position="137"/>
    </location>
</feature>
<proteinExistence type="predicted"/>
<evidence type="ECO:0000313" key="3">
    <source>
        <dbReference type="EMBL" id="MBB5435488.1"/>
    </source>
</evidence>
<accession>A0A7W8VGT7</accession>
<evidence type="ECO:0000259" key="2">
    <source>
        <dbReference type="Pfam" id="PF12225"/>
    </source>
</evidence>
<gene>
    <name evidence="3" type="ORF">HDA36_005636</name>
</gene>
<feature type="region of interest" description="Disordered" evidence="1">
    <location>
        <begin position="105"/>
        <end position="179"/>
    </location>
</feature>
<dbReference type="Pfam" id="PF12225">
    <property type="entry name" value="DUF5981"/>
    <property type="match status" value="1"/>
</dbReference>
<dbReference type="InterPro" id="IPR022026">
    <property type="entry name" value="DUF5981"/>
</dbReference>
<feature type="domain" description="Methylene-tetrahydrofolate reductase C-terminal-like" evidence="2">
    <location>
        <begin position="3"/>
        <end position="76"/>
    </location>
</feature>
<dbReference type="Proteomes" id="UP000572635">
    <property type="component" value="Unassembled WGS sequence"/>
</dbReference>
<comment type="caution">
    <text evidence="3">The sequence shown here is derived from an EMBL/GenBank/DDBJ whole genome shotgun (WGS) entry which is preliminary data.</text>
</comment>
<evidence type="ECO:0000256" key="1">
    <source>
        <dbReference type="SAM" id="MobiDB-lite"/>
    </source>
</evidence>
<dbReference type="RefSeq" id="WP_184398335.1">
    <property type="nucleotide sequence ID" value="NZ_JACHDB010000002.1"/>
</dbReference>
<organism evidence="3 4">
    <name type="scientific">Nocardiopsis composta</name>
    <dbReference type="NCBI Taxonomy" id="157465"/>
    <lineage>
        <taxon>Bacteria</taxon>
        <taxon>Bacillati</taxon>
        <taxon>Actinomycetota</taxon>
        <taxon>Actinomycetes</taxon>
        <taxon>Streptosporangiales</taxon>
        <taxon>Nocardiopsidaceae</taxon>
        <taxon>Nocardiopsis</taxon>
    </lineage>
</organism>